<dbReference type="EMBL" id="LBSJ01000014">
    <property type="protein sequence ID" value="KKQ15580.1"/>
    <property type="molecule type" value="Genomic_DNA"/>
</dbReference>
<dbReference type="AlphaFoldDB" id="A0A0G0FP20"/>
<sequence length="213" mass="24724">MSEIVLESLHEAREYIGGSYEHFPKKNGIVGPFAFIWTPVGFRYGYFSNHIGKIEVDAYMDDPNKQFGDINELRVRSYDPEQEFVIREAEGKSSIRYNSNRDIFPYFTRRIWSEEGATEDQNLTYLIYKVSQSDGVSYLMQNGSNYKTRIIGSSRIVNGQHEYIEKLVSQYPESIDGLRDINGLMIPWSINFAQTQKDTLKSSRLIDFLQALR</sequence>
<organism evidence="1 2">
    <name type="scientific">Candidatus Daviesbacteria bacterium GW2011_GWA1_36_8</name>
    <dbReference type="NCBI Taxonomy" id="1618417"/>
    <lineage>
        <taxon>Bacteria</taxon>
        <taxon>Candidatus Daviesiibacteriota</taxon>
    </lineage>
</organism>
<protein>
    <submittedName>
        <fullName evidence="1">Uncharacterized protein</fullName>
    </submittedName>
</protein>
<gene>
    <name evidence="1" type="ORF">US28_C0014G0023</name>
</gene>
<name>A0A0G0FP20_9BACT</name>
<reference evidence="1 2" key="1">
    <citation type="journal article" date="2015" name="Nature">
        <title>rRNA introns, odd ribosomes, and small enigmatic genomes across a large radiation of phyla.</title>
        <authorList>
            <person name="Brown C.T."/>
            <person name="Hug L.A."/>
            <person name="Thomas B.C."/>
            <person name="Sharon I."/>
            <person name="Castelle C.J."/>
            <person name="Singh A."/>
            <person name="Wilkins M.J."/>
            <person name="Williams K.H."/>
            <person name="Banfield J.F."/>
        </authorList>
    </citation>
    <scope>NUCLEOTIDE SEQUENCE [LARGE SCALE GENOMIC DNA]</scope>
</reference>
<evidence type="ECO:0000313" key="1">
    <source>
        <dbReference type="EMBL" id="KKQ15580.1"/>
    </source>
</evidence>
<dbReference type="Proteomes" id="UP000034448">
    <property type="component" value="Unassembled WGS sequence"/>
</dbReference>
<comment type="caution">
    <text evidence="1">The sequence shown here is derived from an EMBL/GenBank/DDBJ whole genome shotgun (WGS) entry which is preliminary data.</text>
</comment>
<accession>A0A0G0FP20</accession>
<proteinExistence type="predicted"/>
<evidence type="ECO:0000313" key="2">
    <source>
        <dbReference type="Proteomes" id="UP000034448"/>
    </source>
</evidence>